<gene>
    <name evidence="8" type="ORF">TrVE_jg7536</name>
</gene>
<dbReference type="PROSITE" id="PS51397">
    <property type="entry name" value="WLM"/>
    <property type="match status" value="1"/>
</dbReference>
<dbReference type="Proteomes" id="UP001165160">
    <property type="component" value="Unassembled WGS sequence"/>
</dbReference>
<feature type="compositionally biased region" description="Basic and acidic residues" evidence="5">
    <location>
        <begin position="339"/>
        <end position="353"/>
    </location>
</feature>
<feature type="domain" description="GRF-type" evidence="7">
    <location>
        <begin position="3"/>
        <end position="50"/>
    </location>
</feature>
<keyword evidence="3" id="KW-0862">Zinc</keyword>
<comment type="caution">
    <text evidence="8">The sequence shown here is derived from an EMBL/GenBank/DDBJ whole genome shotgun (WGS) entry which is preliminary data.</text>
</comment>
<evidence type="ECO:0000256" key="1">
    <source>
        <dbReference type="ARBA" id="ARBA00022723"/>
    </source>
</evidence>
<dbReference type="InterPro" id="IPR053000">
    <property type="entry name" value="WSS1-like_metalloprotease"/>
</dbReference>
<keyword evidence="2 4" id="KW-0863">Zinc-finger</keyword>
<dbReference type="GO" id="GO:0008270">
    <property type="term" value="F:zinc ion binding"/>
    <property type="evidence" value="ECO:0007669"/>
    <property type="project" value="UniProtKB-KW"/>
</dbReference>
<evidence type="ECO:0000313" key="9">
    <source>
        <dbReference type="Proteomes" id="UP001165160"/>
    </source>
</evidence>
<evidence type="ECO:0000313" key="8">
    <source>
        <dbReference type="EMBL" id="GMH92257.1"/>
    </source>
</evidence>
<evidence type="ECO:0000256" key="4">
    <source>
        <dbReference type="PROSITE-ProRule" id="PRU01343"/>
    </source>
</evidence>
<dbReference type="PROSITE" id="PS51999">
    <property type="entry name" value="ZF_GRF"/>
    <property type="match status" value="1"/>
</dbReference>
<evidence type="ECO:0000259" key="7">
    <source>
        <dbReference type="PROSITE" id="PS51999"/>
    </source>
</evidence>
<dbReference type="GO" id="GO:0008237">
    <property type="term" value="F:metallopeptidase activity"/>
    <property type="evidence" value="ECO:0007669"/>
    <property type="project" value="TreeGrafter"/>
</dbReference>
<protein>
    <submittedName>
        <fullName evidence="8">Uncharacterized protein</fullName>
    </submittedName>
</protein>
<dbReference type="Pfam" id="PF06839">
    <property type="entry name" value="Zn_ribbon_GRF"/>
    <property type="match status" value="1"/>
</dbReference>
<dbReference type="InterPro" id="IPR010666">
    <property type="entry name" value="Znf_GRF"/>
</dbReference>
<sequence>MNCTGCSAPASLLTVRKEGTNKGRQFYTCPQPRGERDGSCKKFFEWAATATSTSSSSPSRSGQMSREQFPPRASASAAPPAPPRERDTSKTHNLSDAKYCCVWSVEPLVAPDSEAVRSLLQRVADAVAPVLAYRGWRVKRLMESMSRTAGGLCTTNGRADADATSANIQLNVRVRPDVRCTQLKSYKSLLGVMIHEITHISIGLEDIHPPAFYDLMRENRRLCMQLSGNVVDTRGGVGLDKEILHSDQRIQDADIELPDEQFACGVKKKWKRKSVGVAKAVGVEAEEANAKKRPLLKGAKMVDGRTGDAKRIKDDMAGRTPRELAAEAAARRFQQAGPVKREGGGGKEEASTREVIEILSSSEEEEEEEEEELVVSQHDIATCACRACGWERDTRF</sequence>
<dbReference type="AlphaFoldDB" id="A0A9W7BR86"/>
<evidence type="ECO:0000256" key="2">
    <source>
        <dbReference type="ARBA" id="ARBA00022771"/>
    </source>
</evidence>
<evidence type="ECO:0000256" key="3">
    <source>
        <dbReference type="ARBA" id="ARBA00022833"/>
    </source>
</evidence>
<dbReference type="PANTHER" id="PTHR46622:SF1">
    <property type="entry name" value="DNA-DEPENDENT METALLOPROTEASE WSS1"/>
    <property type="match status" value="1"/>
</dbReference>
<feature type="compositionally biased region" description="Low complexity" evidence="5">
    <location>
        <begin position="50"/>
        <end position="61"/>
    </location>
</feature>
<dbReference type="GO" id="GO:0006281">
    <property type="term" value="P:DNA repair"/>
    <property type="evidence" value="ECO:0007669"/>
    <property type="project" value="TreeGrafter"/>
</dbReference>
<feature type="region of interest" description="Disordered" evidence="5">
    <location>
        <begin position="50"/>
        <end position="91"/>
    </location>
</feature>
<feature type="domain" description="WLM" evidence="6">
    <location>
        <begin position="93"/>
        <end position="334"/>
    </location>
</feature>
<reference evidence="9" key="1">
    <citation type="journal article" date="2023" name="Commun. Biol.">
        <title>Genome analysis of Parmales, the sister group of diatoms, reveals the evolutionary specialization of diatoms from phago-mixotrophs to photoautotrophs.</title>
        <authorList>
            <person name="Ban H."/>
            <person name="Sato S."/>
            <person name="Yoshikawa S."/>
            <person name="Yamada K."/>
            <person name="Nakamura Y."/>
            <person name="Ichinomiya M."/>
            <person name="Sato N."/>
            <person name="Blanc-Mathieu R."/>
            <person name="Endo H."/>
            <person name="Kuwata A."/>
            <person name="Ogata H."/>
        </authorList>
    </citation>
    <scope>NUCLEOTIDE SEQUENCE [LARGE SCALE GENOMIC DNA]</scope>
    <source>
        <strain evidence="9">NIES 3699</strain>
    </source>
</reference>
<dbReference type="EMBL" id="BRXX01000126">
    <property type="protein sequence ID" value="GMH92257.1"/>
    <property type="molecule type" value="Genomic_DNA"/>
</dbReference>
<dbReference type="GO" id="GO:0005634">
    <property type="term" value="C:nucleus"/>
    <property type="evidence" value="ECO:0007669"/>
    <property type="project" value="TreeGrafter"/>
</dbReference>
<feature type="region of interest" description="Disordered" evidence="5">
    <location>
        <begin position="334"/>
        <end position="353"/>
    </location>
</feature>
<accession>A0A9W7BR86</accession>
<keyword evidence="1" id="KW-0479">Metal-binding</keyword>
<evidence type="ECO:0000256" key="5">
    <source>
        <dbReference type="SAM" id="MobiDB-lite"/>
    </source>
</evidence>
<dbReference type="InterPro" id="IPR013536">
    <property type="entry name" value="WLM_dom"/>
</dbReference>
<dbReference type="PANTHER" id="PTHR46622">
    <property type="entry name" value="DNA-DEPENDENT METALLOPROTEASE WSS1"/>
    <property type="match status" value="1"/>
</dbReference>
<name>A0A9W7BR86_9STRA</name>
<organism evidence="8 9">
    <name type="scientific">Triparma verrucosa</name>
    <dbReference type="NCBI Taxonomy" id="1606542"/>
    <lineage>
        <taxon>Eukaryota</taxon>
        <taxon>Sar</taxon>
        <taxon>Stramenopiles</taxon>
        <taxon>Ochrophyta</taxon>
        <taxon>Bolidophyceae</taxon>
        <taxon>Parmales</taxon>
        <taxon>Triparmaceae</taxon>
        <taxon>Triparma</taxon>
    </lineage>
</organism>
<keyword evidence="9" id="KW-1185">Reference proteome</keyword>
<dbReference type="Pfam" id="PF08325">
    <property type="entry name" value="WLM"/>
    <property type="match status" value="1"/>
</dbReference>
<proteinExistence type="predicted"/>
<evidence type="ECO:0000259" key="6">
    <source>
        <dbReference type="PROSITE" id="PS51397"/>
    </source>
</evidence>